<dbReference type="Gene3D" id="1.10.287.950">
    <property type="entry name" value="Methyl-accepting chemotaxis protein"/>
    <property type="match status" value="1"/>
</dbReference>
<dbReference type="Pfam" id="PF13188">
    <property type="entry name" value="PAS_8"/>
    <property type="match status" value="1"/>
</dbReference>
<dbReference type="PANTHER" id="PTHR32089:SF112">
    <property type="entry name" value="LYSOZYME-LIKE PROTEIN-RELATED"/>
    <property type="match status" value="1"/>
</dbReference>
<dbReference type="PROSITE" id="PS50885">
    <property type="entry name" value="HAMP"/>
    <property type="match status" value="2"/>
</dbReference>
<evidence type="ECO:0000259" key="8">
    <source>
        <dbReference type="PROSITE" id="PS50885"/>
    </source>
</evidence>
<dbReference type="NCBIfam" id="TIGR00229">
    <property type="entry name" value="sensory_box"/>
    <property type="match status" value="1"/>
</dbReference>
<dbReference type="KEGG" id="ftj:FTUN_5607"/>
<evidence type="ECO:0000256" key="3">
    <source>
        <dbReference type="PROSITE-ProRule" id="PRU00284"/>
    </source>
</evidence>
<dbReference type="Pfam" id="PF08447">
    <property type="entry name" value="PAS_3"/>
    <property type="match status" value="1"/>
</dbReference>
<dbReference type="PROSITE" id="PS50111">
    <property type="entry name" value="CHEMOTAXIS_TRANSDUC_2"/>
    <property type="match status" value="1"/>
</dbReference>
<dbReference type="PROSITE" id="PS50113">
    <property type="entry name" value="PAC"/>
    <property type="match status" value="1"/>
</dbReference>
<dbReference type="EMBL" id="CP053452">
    <property type="protein sequence ID" value="QJW98027.1"/>
    <property type="molecule type" value="Genomic_DNA"/>
</dbReference>
<evidence type="ECO:0000313" key="10">
    <source>
        <dbReference type="Proteomes" id="UP000503447"/>
    </source>
</evidence>
<evidence type="ECO:0000256" key="2">
    <source>
        <dbReference type="ARBA" id="ARBA00029447"/>
    </source>
</evidence>
<dbReference type="SUPFAM" id="SSF158472">
    <property type="entry name" value="HAMP domain-like"/>
    <property type="match status" value="1"/>
</dbReference>
<dbReference type="InterPro" id="IPR000014">
    <property type="entry name" value="PAS"/>
</dbReference>
<feature type="compositionally biased region" description="Polar residues" evidence="4">
    <location>
        <begin position="813"/>
        <end position="830"/>
    </location>
</feature>
<dbReference type="CDD" id="cd00130">
    <property type="entry name" value="PAS"/>
    <property type="match status" value="1"/>
</dbReference>
<dbReference type="SUPFAM" id="SSF58104">
    <property type="entry name" value="Methyl-accepting chemotaxis protein (MCP) signaling domain"/>
    <property type="match status" value="1"/>
</dbReference>
<evidence type="ECO:0000256" key="1">
    <source>
        <dbReference type="ARBA" id="ARBA00023224"/>
    </source>
</evidence>
<dbReference type="PANTHER" id="PTHR32089">
    <property type="entry name" value="METHYL-ACCEPTING CHEMOTAXIS PROTEIN MCPB"/>
    <property type="match status" value="1"/>
</dbReference>
<feature type="region of interest" description="Disordered" evidence="4">
    <location>
        <begin position="813"/>
        <end position="832"/>
    </location>
</feature>
<dbReference type="Gene3D" id="3.30.450.20">
    <property type="entry name" value="PAS domain"/>
    <property type="match status" value="2"/>
</dbReference>
<dbReference type="InterPro" id="IPR035965">
    <property type="entry name" value="PAS-like_dom_sf"/>
</dbReference>
<dbReference type="SMART" id="SM00283">
    <property type="entry name" value="MA"/>
    <property type="match status" value="1"/>
</dbReference>
<dbReference type="InterPro" id="IPR013655">
    <property type="entry name" value="PAS_fold_3"/>
</dbReference>
<keyword evidence="1 3" id="KW-0807">Transducer</keyword>
<feature type="domain" description="HAMP" evidence="8">
    <location>
        <begin position="543"/>
        <end position="589"/>
    </location>
</feature>
<dbReference type="Gene3D" id="6.10.340.10">
    <property type="match status" value="1"/>
</dbReference>
<evidence type="ECO:0000259" key="6">
    <source>
        <dbReference type="PROSITE" id="PS50111"/>
    </source>
</evidence>
<keyword evidence="5" id="KW-0812">Transmembrane</keyword>
<evidence type="ECO:0000313" key="9">
    <source>
        <dbReference type="EMBL" id="QJW98027.1"/>
    </source>
</evidence>
<dbReference type="Pfam" id="PF00672">
    <property type="entry name" value="HAMP"/>
    <property type="match status" value="1"/>
</dbReference>
<feature type="transmembrane region" description="Helical" evidence="5">
    <location>
        <begin position="200"/>
        <end position="218"/>
    </location>
</feature>
<dbReference type="GO" id="GO:0007165">
    <property type="term" value="P:signal transduction"/>
    <property type="evidence" value="ECO:0007669"/>
    <property type="project" value="UniProtKB-KW"/>
</dbReference>
<dbReference type="Pfam" id="PF12729">
    <property type="entry name" value="4HB_MCP_1"/>
    <property type="match status" value="1"/>
</dbReference>
<dbReference type="AlphaFoldDB" id="A0A6M5YVB7"/>
<feature type="region of interest" description="Disordered" evidence="4">
    <location>
        <begin position="851"/>
        <end position="902"/>
    </location>
</feature>
<name>A0A6M5YVB7_9BACT</name>
<gene>
    <name evidence="9" type="ORF">FTUN_5607</name>
</gene>
<comment type="similarity">
    <text evidence="2">Belongs to the methyl-accepting chemotaxis (MCP) protein family.</text>
</comment>
<feature type="domain" description="Methyl-accepting transducer" evidence="6">
    <location>
        <begin position="594"/>
        <end position="823"/>
    </location>
</feature>
<evidence type="ECO:0000256" key="4">
    <source>
        <dbReference type="SAM" id="MobiDB-lite"/>
    </source>
</evidence>
<dbReference type="SMART" id="SM00304">
    <property type="entry name" value="HAMP"/>
    <property type="match status" value="2"/>
</dbReference>
<dbReference type="GO" id="GO:0016020">
    <property type="term" value="C:membrane"/>
    <property type="evidence" value="ECO:0007669"/>
    <property type="project" value="InterPro"/>
</dbReference>
<feature type="compositionally biased region" description="Pro residues" evidence="4">
    <location>
        <begin position="855"/>
        <end position="877"/>
    </location>
</feature>
<reference evidence="10" key="1">
    <citation type="submission" date="2020-05" db="EMBL/GenBank/DDBJ databases">
        <title>Frigoriglobus tundricola gen. nov., sp. nov., a psychrotolerant cellulolytic planctomycete of the family Gemmataceae with two divergent copies of 16S rRNA gene.</title>
        <authorList>
            <person name="Kulichevskaya I.S."/>
            <person name="Ivanova A.A."/>
            <person name="Naumoff D.G."/>
            <person name="Beletsky A.V."/>
            <person name="Rijpstra W.I.C."/>
            <person name="Sinninghe Damste J.S."/>
            <person name="Mardanov A.V."/>
            <person name="Ravin N.V."/>
            <person name="Dedysh S.N."/>
        </authorList>
    </citation>
    <scope>NUCLEOTIDE SEQUENCE [LARGE SCALE GENOMIC DNA]</scope>
    <source>
        <strain evidence="10">PL17</strain>
    </source>
</reference>
<protein>
    <submittedName>
        <fullName evidence="9">Methyl-accepting chemotaxis sensor/transducer protein</fullName>
    </submittedName>
</protein>
<dbReference type="InterPro" id="IPR024478">
    <property type="entry name" value="HlyB_4HB_MCP"/>
</dbReference>
<dbReference type="Proteomes" id="UP000503447">
    <property type="component" value="Chromosome"/>
</dbReference>
<organism evidence="9 10">
    <name type="scientific">Frigoriglobus tundricola</name>
    <dbReference type="NCBI Taxonomy" id="2774151"/>
    <lineage>
        <taxon>Bacteria</taxon>
        <taxon>Pseudomonadati</taxon>
        <taxon>Planctomycetota</taxon>
        <taxon>Planctomycetia</taxon>
        <taxon>Gemmatales</taxon>
        <taxon>Gemmataceae</taxon>
        <taxon>Frigoriglobus</taxon>
    </lineage>
</organism>
<dbReference type="InterPro" id="IPR000700">
    <property type="entry name" value="PAS-assoc_C"/>
</dbReference>
<dbReference type="Pfam" id="PF00015">
    <property type="entry name" value="MCPsignal"/>
    <property type="match status" value="1"/>
</dbReference>
<keyword evidence="5" id="KW-1133">Transmembrane helix</keyword>
<dbReference type="SUPFAM" id="SSF55785">
    <property type="entry name" value="PYP-like sensor domain (PAS domain)"/>
    <property type="match status" value="2"/>
</dbReference>
<dbReference type="CDD" id="cd11386">
    <property type="entry name" value="MCP_signal"/>
    <property type="match status" value="1"/>
</dbReference>
<dbReference type="RefSeq" id="WP_171473294.1">
    <property type="nucleotide sequence ID" value="NZ_CP053452.2"/>
</dbReference>
<proteinExistence type="inferred from homology"/>
<dbReference type="InterPro" id="IPR003660">
    <property type="entry name" value="HAMP_dom"/>
</dbReference>
<feature type="transmembrane region" description="Helical" evidence="5">
    <location>
        <begin position="18"/>
        <end position="37"/>
    </location>
</feature>
<dbReference type="SMART" id="SM00091">
    <property type="entry name" value="PAS"/>
    <property type="match status" value="2"/>
</dbReference>
<feature type="domain" description="HAMP" evidence="8">
    <location>
        <begin position="220"/>
        <end position="271"/>
    </location>
</feature>
<sequence length="902" mass="95689">MTGFVVAKLRAVRLAPRLVGAFALVALLCAVIGYVGLDALSRANDVQVHSNANAVPASTSLAKMRSSLLTLQRIERGLCIAARNKRDKDQAEMLALVESAWKTHFDGRKTYESLAWDDAQKALWPQYLAHFEDWKRDHDAIIAAYRAGNVDGAEALILGNAPKSKLLFDDLQKMFDIQDEFARANEAQGRRVFESARETVAGLAIGAAVLAVALGVLITRSVVRPLGEVATVLHGVARGDLSTRAGTGRDEVGQLAAALNATVTGIETAFRLKKVDWDAVGRQRAEAARLSGIVEQSPVAIMFADRELKVRYINAASLKIFTALAKHLPVRPEDVVGQSLDLFHKHPEVQRKLLADPANLPHRANIHLGDETIDLRISAVVDENKAYVGAMVTWEVITQRLAAEALMADRTAQLAAIGKAQAVVEFKPDGTVITANDNFLAALGYALAEIQGQHHRLFVDPAHAATPEYREFWTRLNRGETVIADFRRIGKGGKEVWIRGAYTPIADLNGKIFKVVKFATDITAAKKMEFQAQKDAEELRVKVETMLAAVDAAADGDLTRTVTVTGADAIGRMGDGLSGFFGDLRDRVRGIAGTANALTGASEQLAAVSHQMGAHSEETAAQAGTVSAAAEQVSQSVQTVAAAVEEMGASIKEISKNASDGARIAASAATVAQHTNATIAKLGTSSAEIGQVVKVITSIAQQTNLLALNATIEAARAGEAGKGFAVVANEVKELAKETAKATEEIGEKIAAIQADTGSAVAAIREITDIVNQISDISTAIATAVEEQTATTAEISRNVSEAARGSSEIAQNVTSVAQAAQDTTAGANSTRDAAAELRRMAAELQNMVGRFRVEAPEPPPQPAPSPEPPARKPAPVPPANGRGGYPKGRNGSPNGHHNAKTRR</sequence>
<evidence type="ECO:0000256" key="5">
    <source>
        <dbReference type="SAM" id="Phobius"/>
    </source>
</evidence>
<dbReference type="CDD" id="cd06225">
    <property type="entry name" value="HAMP"/>
    <property type="match status" value="1"/>
</dbReference>
<dbReference type="InterPro" id="IPR004089">
    <property type="entry name" value="MCPsignal_dom"/>
</dbReference>
<accession>A0A6M5YVB7</accession>
<feature type="domain" description="PAC" evidence="7">
    <location>
        <begin position="482"/>
        <end position="534"/>
    </location>
</feature>
<keyword evidence="5" id="KW-0472">Membrane</keyword>
<keyword evidence="10" id="KW-1185">Reference proteome</keyword>
<evidence type="ECO:0000259" key="7">
    <source>
        <dbReference type="PROSITE" id="PS50113"/>
    </source>
</evidence>